<gene>
    <name evidence="1" type="ORF">MKP05_09540</name>
</gene>
<dbReference type="Proteomes" id="UP001202117">
    <property type="component" value="Unassembled WGS sequence"/>
</dbReference>
<evidence type="ECO:0000313" key="2">
    <source>
        <dbReference type="Proteomes" id="UP001202117"/>
    </source>
</evidence>
<organism evidence="1 2">
    <name type="scientific">Halomonas flagellata</name>
    <dbReference type="NCBI Taxonomy" id="2920385"/>
    <lineage>
        <taxon>Bacteria</taxon>
        <taxon>Pseudomonadati</taxon>
        <taxon>Pseudomonadota</taxon>
        <taxon>Gammaproteobacteria</taxon>
        <taxon>Oceanospirillales</taxon>
        <taxon>Halomonadaceae</taxon>
        <taxon>Halomonas</taxon>
    </lineage>
</organism>
<sequence>MSNITRLPTAAGGQGFTSDHRALIARIQDLCITVSLQRDDLYATCHYAGHVHTLDVRVVPTDGSHDAVWTGHVRLPPKPHVHADVVLADLTDIIDHLESLLPAPGGAA</sequence>
<proteinExistence type="predicted"/>
<name>A0ABS9RU78_9GAMM</name>
<dbReference type="RefSeq" id="WP_240568081.1">
    <property type="nucleotide sequence ID" value="NZ_JAKVPY010000009.1"/>
</dbReference>
<keyword evidence="2" id="KW-1185">Reference proteome</keyword>
<reference evidence="1 2" key="1">
    <citation type="submission" date="2022-02" db="EMBL/GenBank/DDBJ databases">
        <title>Halomonas fukangensis sp. nov., a halophilic bacterium isolated from a bulk soil of Kalidium foliatum at Fukang.</title>
        <authorList>
            <person name="Huang Y."/>
        </authorList>
    </citation>
    <scope>NUCLEOTIDE SEQUENCE [LARGE SCALE GENOMIC DNA]</scope>
    <source>
        <strain evidence="1 2">EGI 63088</strain>
    </source>
</reference>
<accession>A0ABS9RU78</accession>
<evidence type="ECO:0000313" key="1">
    <source>
        <dbReference type="EMBL" id="MCH4563372.1"/>
    </source>
</evidence>
<comment type="caution">
    <text evidence="1">The sequence shown here is derived from an EMBL/GenBank/DDBJ whole genome shotgun (WGS) entry which is preliminary data.</text>
</comment>
<protein>
    <submittedName>
        <fullName evidence="1">Uncharacterized protein</fullName>
    </submittedName>
</protein>
<dbReference type="EMBL" id="JAKVPY010000009">
    <property type="protein sequence ID" value="MCH4563372.1"/>
    <property type="molecule type" value="Genomic_DNA"/>
</dbReference>